<keyword evidence="1" id="KW-0812">Transmembrane</keyword>
<organism evidence="2 3">
    <name type="scientific">Schistosoma japonicum</name>
    <name type="common">Blood fluke</name>
    <dbReference type="NCBI Taxonomy" id="6182"/>
    <lineage>
        <taxon>Eukaryota</taxon>
        <taxon>Metazoa</taxon>
        <taxon>Spiralia</taxon>
        <taxon>Lophotrochozoa</taxon>
        <taxon>Platyhelminthes</taxon>
        <taxon>Trematoda</taxon>
        <taxon>Digenea</taxon>
        <taxon>Strigeidida</taxon>
        <taxon>Schistosomatoidea</taxon>
        <taxon>Schistosomatidae</taxon>
        <taxon>Schistosoma</taxon>
    </lineage>
</organism>
<protein>
    <submittedName>
        <fullName evidence="2">Uncharacterized protein</fullName>
    </submittedName>
</protein>
<dbReference type="Proteomes" id="UP000311919">
    <property type="component" value="Unassembled WGS sequence"/>
</dbReference>
<evidence type="ECO:0000256" key="1">
    <source>
        <dbReference type="SAM" id="Phobius"/>
    </source>
</evidence>
<evidence type="ECO:0000313" key="2">
    <source>
        <dbReference type="EMBL" id="TNN08578.1"/>
    </source>
</evidence>
<keyword evidence="1" id="KW-1133">Transmembrane helix</keyword>
<dbReference type="EMBL" id="SKCS01000406">
    <property type="protein sequence ID" value="TNN08578.1"/>
    <property type="molecule type" value="Genomic_DNA"/>
</dbReference>
<name>A0A4Z2CWR6_SCHJA</name>
<proteinExistence type="predicted"/>
<feature type="transmembrane region" description="Helical" evidence="1">
    <location>
        <begin position="7"/>
        <end position="28"/>
    </location>
</feature>
<accession>A0A4Z2CWR6</accession>
<dbReference type="AlphaFoldDB" id="A0A4Z2CWR6"/>
<sequence length="118" mass="13700">MKVILNCVYLISLCIYWIQYTDCAGILWNNNSTSTPVMRRENITTTHKSIVPITEIQGPFVVHENRYTLVRKPKLVCKQKHGVIKCYVNEGTHVQHFNGKILLWSLLTINFVYLFLSS</sequence>
<comment type="caution">
    <text evidence="2">The sequence shown here is derived from an EMBL/GenBank/DDBJ whole genome shotgun (WGS) entry which is preliminary data.</text>
</comment>
<feature type="transmembrane region" description="Helical" evidence="1">
    <location>
        <begin position="97"/>
        <end position="116"/>
    </location>
</feature>
<keyword evidence="3" id="KW-1185">Reference proteome</keyword>
<gene>
    <name evidence="2" type="ORF">EWB00_006921</name>
</gene>
<evidence type="ECO:0000313" key="3">
    <source>
        <dbReference type="Proteomes" id="UP000311919"/>
    </source>
</evidence>
<keyword evidence="1" id="KW-0472">Membrane</keyword>
<reference evidence="2 3" key="1">
    <citation type="submission" date="2019-03" db="EMBL/GenBank/DDBJ databases">
        <title>An improved genome assembly of the fluke Schistosoma japonicum.</title>
        <authorList>
            <person name="Hu W."/>
            <person name="Luo F."/>
            <person name="Yin M."/>
            <person name="Mo X."/>
            <person name="Sun C."/>
            <person name="Wu Q."/>
            <person name="Zhu B."/>
            <person name="Xiang M."/>
            <person name="Wang J."/>
            <person name="Wang Y."/>
            <person name="Zhang T."/>
            <person name="Xu B."/>
            <person name="Zheng H."/>
            <person name="Feng Z."/>
        </authorList>
    </citation>
    <scope>NUCLEOTIDE SEQUENCE [LARGE SCALE GENOMIC DNA]</scope>
    <source>
        <strain evidence="2">HuSjv2</strain>
        <tissue evidence="2">Worms</tissue>
    </source>
</reference>
<dbReference type="OrthoDB" id="6251160at2759"/>